<feature type="region of interest" description="Interaction with substrate tRNA" evidence="10">
    <location>
        <begin position="40"/>
        <end position="43"/>
    </location>
</feature>
<feature type="site" description="Interaction with substrate tRNA" evidence="10">
    <location>
        <position position="128"/>
    </location>
</feature>
<dbReference type="STRING" id="545694.TREPR_2531"/>
<feature type="binding site" evidence="10">
    <location>
        <begin position="13"/>
        <end position="20"/>
    </location>
    <ligand>
        <name>ATP</name>
        <dbReference type="ChEBI" id="CHEBI:30616"/>
    </ligand>
</feature>
<keyword evidence="8 10" id="KW-0460">Magnesium</keyword>
<reference evidence="14 15" key="2">
    <citation type="journal article" date="2011" name="ISME J.">
        <title>RNA-seq reveals cooperative metabolic interactions between two termite-gut spirochete species in co-culture.</title>
        <authorList>
            <person name="Rosenthal A.Z."/>
            <person name="Matson E.G."/>
            <person name="Eldar A."/>
            <person name="Leadbetter J.R."/>
        </authorList>
    </citation>
    <scope>NUCLEOTIDE SEQUENCE [LARGE SCALE GENOMIC DNA]</scope>
    <source>
        <strain evidence="15">ATCC BAA-887 / DSM 12427 / ZAS-2</strain>
    </source>
</reference>
<dbReference type="RefSeq" id="WP_015707680.1">
    <property type="nucleotide sequence ID" value="NC_015578.1"/>
</dbReference>
<protein>
    <recommendedName>
        <fullName evidence="10">tRNA dimethylallyltransferase</fullName>
        <ecNumber evidence="10">2.5.1.75</ecNumber>
    </recommendedName>
    <alternativeName>
        <fullName evidence="10">Dimethylallyl diphosphate:tRNA dimethylallyltransferase</fullName>
        <shortName evidence="10">DMAPP:tRNA dimethylallyltransferase</shortName>
        <shortName evidence="10">DMATase</shortName>
    </alternativeName>
    <alternativeName>
        <fullName evidence="10">Isopentenyl-diphosphate:tRNA isopentenyltransferase</fullName>
        <shortName evidence="10">IPP transferase</shortName>
        <shortName evidence="10">IPPT</shortName>
        <shortName evidence="10">IPTase</shortName>
    </alternativeName>
</protein>
<evidence type="ECO:0000256" key="12">
    <source>
        <dbReference type="RuleBase" id="RU003784"/>
    </source>
</evidence>
<dbReference type="PANTHER" id="PTHR11088:SF60">
    <property type="entry name" value="TRNA DIMETHYLALLYLTRANSFERASE"/>
    <property type="match status" value="1"/>
</dbReference>
<dbReference type="Gene3D" id="1.10.20.140">
    <property type="match status" value="1"/>
</dbReference>
<keyword evidence="7 10" id="KW-0067">ATP-binding</keyword>
<dbReference type="InterPro" id="IPR039657">
    <property type="entry name" value="Dimethylallyltransferase"/>
</dbReference>
<dbReference type="HOGENOM" id="CLU_032616_0_2_12"/>
<dbReference type="InterPro" id="IPR027417">
    <property type="entry name" value="P-loop_NTPase"/>
</dbReference>
<evidence type="ECO:0000256" key="7">
    <source>
        <dbReference type="ARBA" id="ARBA00022840"/>
    </source>
</evidence>
<dbReference type="Proteomes" id="UP000009223">
    <property type="component" value="Chromosome"/>
</dbReference>
<comment type="function">
    <text evidence="2 10 12">Catalyzes the transfer of a dimethylallyl group onto the adenine at position 37 in tRNAs that read codons beginning with uridine, leading to the formation of N6-(dimethylallyl)adenosine (i(6)A).</text>
</comment>
<dbReference type="EMBL" id="CP001843">
    <property type="protein sequence ID" value="AEF85255.1"/>
    <property type="molecule type" value="Genomic_DNA"/>
</dbReference>
<dbReference type="GO" id="GO:0006400">
    <property type="term" value="P:tRNA modification"/>
    <property type="evidence" value="ECO:0007669"/>
    <property type="project" value="TreeGrafter"/>
</dbReference>
<evidence type="ECO:0000256" key="6">
    <source>
        <dbReference type="ARBA" id="ARBA00022741"/>
    </source>
</evidence>
<evidence type="ECO:0000256" key="3">
    <source>
        <dbReference type="ARBA" id="ARBA00005842"/>
    </source>
</evidence>
<dbReference type="NCBIfam" id="TIGR00174">
    <property type="entry name" value="miaA"/>
    <property type="match status" value="1"/>
</dbReference>
<keyword evidence="6 10" id="KW-0547">Nucleotide-binding</keyword>
<keyword evidence="4 10" id="KW-0808">Transferase</keyword>
<evidence type="ECO:0000256" key="4">
    <source>
        <dbReference type="ARBA" id="ARBA00022679"/>
    </source>
</evidence>
<dbReference type="Gene3D" id="3.40.50.300">
    <property type="entry name" value="P-loop containing nucleotide triphosphate hydrolases"/>
    <property type="match status" value="1"/>
</dbReference>
<dbReference type="SUPFAM" id="SSF52540">
    <property type="entry name" value="P-loop containing nucleoside triphosphate hydrolases"/>
    <property type="match status" value="2"/>
</dbReference>
<dbReference type="KEGG" id="tpi:TREPR_2531"/>
<dbReference type="GO" id="GO:0052381">
    <property type="term" value="F:tRNA dimethylallyltransferase activity"/>
    <property type="evidence" value="ECO:0007669"/>
    <property type="project" value="UniProtKB-UniRule"/>
</dbReference>
<dbReference type="OrthoDB" id="9776390at2"/>
<evidence type="ECO:0000256" key="5">
    <source>
        <dbReference type="ARBA" id="ARBA00022694"/>
    </source>
</evidence>
<evidence type="ECO:0000256" key="11">
    <source>
        <dbReference type="RuleBase" id="RU003783"/>
    </source>
</evidence>
<comment type="similarity">
    <text evidence="3 10 13">Belongs to the IPP transferase family.</text>
</comment>
<organism evidence="14 15">
    <name type="scientific">Treponema primitia (strain ATCC BAA-887 / DSM 12427 / ZAS-2)</name>
    <dbReference type="NCBI Taxonomy" id="545694"/>
    <lineage>
        <taxon>Bacteria</taxon>
        <taxon>Pseudomonadati</taxon>
        <taxon>Spirochaetota</taxon>
        <taxon>Spirochaetia</taxon>
        <taxon>Spirochaetales</taxon>
        <taxon>Treponemataceae</taxon>
        <taxon>Treponema</taxon>
    </lineage>
</organism>
<evidence type="ECO:0000256" key="13">
    <source>
        <dbReference type="RuleBase" id="RU003785"/>
    </source>
</evidence>
<evidence type="ECO:0000256" key="9">
    <source>
        <dbReference type="ARBA" id="ARBA00049563"/>
    </source>
</evidence>
<comment type="catalytic activity">
    <reaction evidence="9 10 11">
        <text>adenosine(37) in tRNA + dimethylallyl diphosphate = N(6)-dimethylallyladenosine(37) in tRNA + diphosphate</text>
        <dbReference type="Rhea" id="RHEA:26482"/>
        <dbReference type="Rhea" id="RHEA-COMP:10162"/>
        <dbReference type="Rhea" id="RHEA-COMP:10375"/>
        <dbReference type="ChEBI" id="CHEBI:33019"/>
        <dbReference type="ChEBI" id="CHEBI:57623"/>
        <dbReference type="ChEBI" id="CHEBI:74411"/>
        <dbReference type="ChEBI" id="CHEBI:74415"/>
        <dbReference type="EC" id="2.5.1.75"/>
    </reaction>
</comment>
<dbReference type="PANTHER" id="PTHR11088">
    <property type="entry name" value="TRNA DIMETHYLALLYLTRANSFERASE"/>
    <property type="match status" value="1"/>
</dbReference>
<dbReference type="HAMAP" id="MF_00185">
    <property type="entry name" value="IPP_trans"/>
    <property type="match status" value="1"/>
</dbReference>
<evidence type="ECO:0000313" key="15">
    <source>
        <dbReference type="Proteomes" id="UP000009223"/>
    </source>
</evidence>
<evidence type="ECO:0000256" key="1">
    <source>
        <dbReference type="ARBA" id="ARBA00001946"/>
    </source>
</evidence>
<feature type="site" description="Interaction with substrate tRNA" evidence="10">
    <location>
        <position position="106"/>
    </location>
</feature>
<evidence type="ECO:0000256" key="2">
    <source>
        <dbReference type="ARBA" id="ARBA00003213"/>
    </source>
</evidence>
<keyword evidence="15" id="KW-1185">Reference proteome</keyword>
<accession>F5YGP6</accession>
<comment type="cofactor">
    <cofactor evidence="1 10">
        <name>Mg(2+)</name>
        <dbReference type="ChEBI" id="CHEBI:18420"/>
    </cofactor>
</comment>
<dbReference type="Pfam" id="PF01715">
    <property type="entry name" value="IPPT"/>
    <property type="match status" value="1"/>
</dbReference>
<gene>
    <name evidence="10 14" type="primary">miaA</name>
    <name evidence="14" type="ordered locus">TREPR_2531</name>
</gene>
<evidence type="ECO:0000313" key="14">
    <source>
        <dbReference type="EMBL" id="AEF85255.1"/>
    </source>
</evidence>
<feature type="binding site" evidence="10">
    <location>
        <begin position="15"/>
        <end position="20"/>
    </location>
    <ligand>
        <name>substrate</name>
    </ligand>
</feature>
<evidence type="ECO:0000256" key="10">
    <source>
        <dbReference type="HAMAP-Rule" id="MF_00185"/>
    </source>
</evidence>
<keyword evidence="5 10" id="KW-0819">tRNA processing</keyword>
<name>F5YGP6_TREPZ</name>
<sequence>MTLTPIPVLLLFGPTASGKTEILEKLFTGDRFSGEVVSADSMQVYRGMDIGTAKPSPDLLARLPHHLIDILNPNEQFNVGEFVRLADCACQDIAHRGKLPVVSGGTGFYLRNFVLGLSEAPPSDLLIRQTLAKELETRGAPSLMEDLAACDPVSAARIHINDHYRLLRALEVFRTTGRPLSSYAQSGAVSEFAGASEAPARPSYRFLILGLDRPRAEVYRRINERCALMFQHGLPEEVRRLHEAGYGPGDPGMKAIGYQEFFVKDDPGTWQLSKDLGVVETLVARNSRHYAKRQYTFFASIPNVKWISMADDPVGDIRRELKNIGYEVTTSF</sequence>
<comment type="caution">
    <text evidence="10">Lacks conserved residue(s) required for the propagation of feature annotation.</text>
</comment>
<dbReference type="AlphaFoldDB" id="F5YGP6"/>
<dbReference type="eggNOG" id="COG0324">
    <property type="taxonomic scope" value="Bacteria"/>
</dbReference>
<reference evidence="15" key="1">
    <citation type="submission" date="2009-12" db="EMBL/GenBank/DDBJ databases">
        <title>Complete sequence of Treponema primitia strain ZAS-2.</title>
        <authorList>
            <person name="Tetu S.G."/>
            <person name="Matson E."/>
            <person name="Ren Q."/>
            <person name="Seshadri R."/>
            <person name="Elbourne L."/>
            <person name="Hassan K.A."/>
            <person name="Durkin A."/>
            <person name="Radune D."/>
            <person name="Mohamoud Y."/>
            <person name="Shay R."/>
            <person name="Jin S."/>
            <person name="Zhang X."/>
            <person name="Lucey K."/>
            <person name="Ballor N.R."/>
            <person name="Ottesen E."/>
            <person name="Rosenthal R."/>
            <person name="Allen A."/>
            <person name="Leadbetter J.R."/>
            <person name="Paulsen I.T."/>
        </authorList>
    </citation>
    <scope>NUCLEOTIDE SEQUENCE [LARGE SCALE GENOMIC DNA]</scope>
    <source>
        <strain evidence="15">ATCC BAA-887 / DSM 12427 / ZAS-2</strain>
    </source>
</reference>
<proteinExistence type="inferred from homology"/>
<evidence type="ECO:0000256" key="8">
    <source>
        <dbReference type="ARBA" id="ARBA00022842"/>
    </source>
</evidence>
<dbReference type="GO" id="GO:0005524">
    <property type="term" value="F:ATP binding"/>
    <property type="evidence" value="ECO:0007669"/>
    <property type="project" value="UniProtKB-UniRule"/>
</dbReference>
<dbReference type="InterPro" id="IPR018022">
    <property type="entry name" value="IPT"/>
</dbReference>
<dbReference type="EC" id="2.5.1.75" evidence="10"/>
<comment type="subunit">
    <text evidence="10">Monomer.</text>
</comment>